<evidence type="ECO:0000259" key="17">
    <source>
        <dbReference type="Pfam" id="PF02852"/>
    </source>
</evidence>
<evidence type="ECO:0000256" key="16">
    <source>
        <dbReference type="RuleBase" id="RU003692"/>
    </source>
</evidence>
<keyword evidence="14" id="KW-0547">Nucleotide-binding</keyword>
<evidence type="ECO:0000256" key="7">
    <source>
        <dbReference type="ARBA" id="ARBA00022827"/>
    </source>
</evidence>
<feature type="active site" description="Proton acceptor" evidence="13">
    <location>
        <position position="455"/>
    </location>
</feature>
<evidence type="ECO:0000256" key="12">
    <source>
        <dbReference type="ARBA" id="ARBA00049187"/>
    </source>
</evidence>
<dbReference type="InterPro" id="IPR016156">
    <property type="entry name" value="FAD/NAD-linked_Rdtase_dimer_sf"/>
</dbReference>
<dbReference type="Pfam" id="PF07992">
    <property type="entry name" value="Pyr_redox_2"/>
    <property type="match status" value="1"/>
</dbReference>
<comment type="subcellular location">
    <subcellularLocation>
        <location evidence="1">Cytoplasm</location>
    </subcellularLocation>
</comment>
<keyword evidence="6 16" id="KW-0285">Flavoprotein</keyword>
<dbReference type="GO" id="GO:0004148">
    <property type="term" value="F:dihydrolipoyl dehydrogenase (NADH) activity"/>
    <property type="evidence" value="ECO:0007669"/>
    <property type="project" value="UniProtKB-EC"/>
</dbReference>
<evidence type="ECO:0000256" key="13">
    <source>
        <dbReference type="PIRSR" id="PIRSR000350-2"/>
    </source>
</evidence>
<evidence type="ECO:0000259" key="18">
    <source>
        <dbReference type="Pfam" id="PF07992"/>
    </source>
</evidence>
<protein>
    <recommendedName>
        <fullName evidence="4 16">Dihydrolipoyl dehydrogenase</fullName>
        <ecNumber evidence="3 16">1.8.1.4</ecNumber>
    </recommendedName>
</protein>
<dbReference type="Gene3D" id="3.50.50.60">
    <property type="entry name" value="FAD/NAD(P)-binding domain"/>
    <property type="match status" value="2"/>
</dbReference>
<dbReference type="PANTHER" id="PTHR22912">
    <property type="entry name" value="DISULFIDE OXIDOREDUCTASE"/>
    <property type="match status" value="1"/>
</dbReference>
<dbReference type="SUPFAM" id="SSF55424">
    <property type="entry name" value="FAD/NAD-linked reductases, dimerisation (C-terminal) domain"/>
    <property type="match status" value="1"/>
</dbReference>
<dbReference type="FunFam" id="3.30.390.30:FF:000001">
    <property type="entry name" value="Dihydrolipoyl dehydrogenase"/>
    <property type="match status" value="1"/>
</dbReference>
<dbReference type="InterPro" id="IPR001100">
    <property type="entry name" value="Pyr_nuc-diS_OxRdtase"/>
</dbReference>
<evidence type="ECO:0000256" key="8">
    <source>
        <dbReference type="ARBA" id="ARBA00023002"/>
    </source>
</evidence>
<dbReference type="Pfam" id="PF02852">
    <property type="entry name" value="Pyr_redox_dim"/>
    <property type="match status" value="1"/>
</dbReference>
<evidence type="ECO:0000256" key="14">
    <source>
        <dbReference type="PIRSR" id="PIRSR000350-3"/>
    </source>
</evidence>
<organism evidence="19">
    <name type="scientific">Caldilineaceae bacterium SB0675_bin_29</name>
    <dbReference type="NCBI Taxonomy" id="2605266"/>
    <lineage>
        <taxon>Bacteria</taxon>
        <taxon>Bacillati</taxon>
        <taxon>Chloroflexota</taxon>
        <taxon>Caldilineae</taxon>
        <taxon>Caldilineales</taxon>
        <taxon>Caldilineaceae</taxon>
    </lineage>
</organism>
<keyword evidence="11 16" id="KW-0676">Redox-active center</keyword>
<dbReference type="GO" id="GO:0005737">
    <property type="term" value="C:cytoplasm"/>
    <property type="evidence" value="ECO:0007669"/>
    <property type="project" value="UniProtKB-SubCell"/>
</dbReference>
<name>A0A6B1G1L9_9CHLR</name>
<feature type="binding site" evidence="14">
    <location>
        <begin position="186"/>
        <end position="193"/>
    </location>
    <ligand>
        <name>NAD(+)</name>
        <dbReference type="ChEBI" id="CHEBI:57540"/>
    </ligand>
</feature>
<evidence type="ECO:0000256" key="2">
    <source>
        <dbReference type="ARBA" id="ARBA00007532"/>
    </source>
</evidence>
<dbReference type="SUPFAM" id="SSF51905">
    <property type="entry name" value="FAD/NAD(P)-binding domain"/>
    <property type="match status" value="1"/>
</dbReference>
<dbReference type="PRINTS" id="PR00411">
    <property type="entry name" value="PNDRDTASEI"/>
</dbReference>
<keyword evidence="5" id="KW-0963">Cytoplasm</keyword>
<dbReference type="Gene3D" id="3.30.390.30">
    <property type="match status" value="1"/>
</dbReference>
<evidence type="ECO:0000256" key="9">
    <source>
        <dbReference type="ARBA" id="ARBA00023027"/>
    </source>
</evidence>
<gene>
    <name evidence="19" type="primary">lpdA</name>
    <name evidence="19" type="ORF">F4148_10755</name>
</gene>
<evidence type="ECO:0000313" key="19">
    <source>
        <dbReference type="EMBL" id="MYH62208.1"/>
    </source>
</evidence>
<reference evidence="19" key="1">
    <citation type="submission" date="2019-09" db="EMBL/GenBank/DDBJ databases">
        <title>Characterisation of the sponge microbiome using genome-centric metagenomics.</title>
        <authorList>
            <person name="Engelberts J.P."/>
            <person name="Robbins S.J."/>
            <person name="De Goeij J.M."/>
            <person name="Aranda M."/>
            <person name="Bell S.C."/>
            <person name="Webster N.S."/>
        </authorList>
    </citation>
    <scope>NUCLEOTIDE SEQUENCE</scope>
    <source>
        <strain evidence="19">SB0675_bin_29</strain>
    </source>
</reference>
<dbReference type="GO" id="GO:0006103">
    <property type="term" value="P:2-oxoglutarate metabolic process"/>
    <property type="evidence" value="ECO:0007669"/>
    <property type="project" value="TreeGrafter"/>
</dbReference>
<evidence type="ECO:0000256" key="3">
    <source>
        <dbReference type="ARBA" id="ARBA00012608"/>
    </source>
</evidence>
<evidence type="ECO:0000256" key="10">
    <source>
        <dbReference type="ARBA" id="ARBA00023157"/>
    </source>
</evidence>
<feature type="binding site" evidence="14">
    <location>
        <position position="278"/>
    </location>
    <ligand>
        <name>NAD(+)</name>
        <dbReference type="ChEBI" id="CHEBI:57540"/>
    </ligand>
</feature>
<dbReference type="InterPro" id="IPR036188">
    <property type="entry name" value="FAD/NAD-bd_sf"/>
</dbReference>
<comment type="similarity">
    <text evidence="2 16">Belongs to the class-I pyridine nucleotide-disulfide oxidoreductase family.</text>
</comment>
<feature type="disulfide bond" description="Redox-active" evidence="15">
    <location>
        <begin position="44"/>
        <end position="49"/>
    </location>
</feature>
<evidence type="ECO:0000256" key="4">
    <source>
        <dbReference type="ARBA" id="ARBA00016961"/>
    </source>
</evidence>
<dbReference type="PIRSF" id="PIRSF000350">
    <property type="entry name" value="Mercury_reductase_MerA"/>
    <property type="match status" value="1"/>
</dbReference>
<evidence type="ECO:0000256" key="11">
    <source>
        <dbReference type="ARBA" id="ARBA00023284"/>
    </source>
</evidence>
<comment type="miscellaneous">
    <text evidence="16">The active site is a redox-active disulfide bond.</text>
</comment>
<accession>A0A6B1G1L9</accession>
<dbReference type="InterPro" id="IPR006258">
    <property type="entry name" value="Lipoamide_DH"/>
</dbReference>
<dbReference type="InterPro" id="IPR004099">
    <property type="entry name" value="Pyr_nucl-diS_OxRdtase_dimer"/>
</dbReference>
<comment type="catalytic activity">
    <reaction evidence="12 16">
        <text>N(6)-[(R)-dihydrolipoyl]-L-lysyl-[protein] + NAD(+) = N(6)-[(R)-lipoyl]-L-lysyl-[protein] + NADH + H(+)</text>
        <dbReference type="Rhea" id="RHEA:15045"/>
        <dbReference type="Rhea" id="RHEA-COMP:10474"/>
        <dbReference type="Rhea" id="RHEA-COMP:10475"/>
        <dbReference type="ChEBI" id="CHEBI:15378"/>
        <dbReference type="ChEBI" id="CHEBI:57540"/>
        <dbReference type="ChEBI" id="CHEBI:57945"/>
        <dbReference type="ChEBI" id="CHEBI:83099"/>
        <dbReference type="ChEBI" id="CHEBI:83100"/>
        <dbReference type="EC" id="1.8.1.4"/>
    </reaction>
</comment>
<dbReference type="InterPro" id="IPR012999">
    <property type="entry name" value="Pyr_OxRdtase_I_AS"/>
</dbReference>
<dbReference type="EC" id="1.8.1.4" evidence="3 16"/>
<feature type="binding site" evidence="14">
    <location>
        <position position="319"/>
    </location>
    <ligand>
        <name>FAD</name>
        <dbReference type="ChEBI" id="CHEBI:57692"/>
    </ligand>
</feature>
<keyword evidence="9 14" id="KW-0520">NAD</keyword>
<evidence type="ECO:0000256" key="15">
    <source>
        <dbReference type="PIRSR" id="PIRSR000350-4"/>
    </source>
</evidence>
<feature type="binding site" evidence="14">
    <location>
        <position position="209"/>
    </location>
    <ligand>
        <name>NAD(+)</name>
        <dbReference type="ChEBI" id="CHEBI:57540"/>
    </ligand>
</feature>
<feature type="domain" description="FAD/NAD(P)-binding" evidence="18">
    <location>
        <begin position="7"/>
        <end position="334"/>
    </location>
</feature>
<dbReference type="AlphaFoldDB" id="A0A6B1G1L9"/>
<dbReference type="PROSITE" id="PS00076">
    <property type="entry name" value="PYRIDINE_REDOX_1"/>
    <property type="match status" value="1"/>
</dbReference>
<comment type="caution">
    <text evidence="19">The sequence shown here is derived from an EMBL/GenBank/DDBJ whole genome shotgun (WGS) entry which is preliminary data.</text>
</comment>
<evidence type="ECO:0000256" key="5">
    <source>
        <dbReference type="ARBA" id="ARBA00022490"/>
    </source>
</evidence>
<evidence type="ECO:0000256" key="1">
    <source>
        <dbReference type="ARBA" id="ARBA00004496"/>
    </source>
</evidence>
<dbReference type="InterPro" id="IPR050151">
    <property type="entry name" value="Class-I_Pyr_Nuc-Dis_Oxidored"/>
</dbReference>
<dbReference type="InterPro" id="IPR023753">
    <property type="entry name" value="FAD/NAD-binding_dom"/>
</dbReference>
<feature type="binding site" evidence="14">
    <location>
        <position position="53"/>
    </location>
    <ligand>
        <name>FAD</name>
        <dbReference type="ChEBI" id="CHEBI:57692"/>
    </ligand>
</feature>
<sequence>MASNYDYDLIVIGSGPGGYVAAIRAAQLNLKTALVEREHLGGVCLNWGCIPKKALIKSAEVLDTLQHAQEFGLTFDNLQVDYGAAVNRSLQIIDRQTKGVGFLMRKNKIDVIEGHARFTDANTLQVNAGPLKPDGEPRTVTAASFVVATGARARDLPGVEADGERILQYRHAIRLNEIPASMLVVGAGPIGMELSHIYATYGAQVTIVEMLDQALPLEDADVAQEVVRAFQKRGIKVLTSSRTEDLEVGEGVVNVTIKDVSDGSAQSLEVEKVLVAIGISPNTEDVGLDTAGVALNQDGFIEIDEYMRTSRQNIYAIGDCTGKMPLAHVASAQAIVAAESIAGQTTTPIPAERYIFMPRCTFCVPQVASLGMTETEAQEAGYPVNVGKFPFMPNGAAQAQGVRNGFVKIVADQRYGEILGAHIVGPNATELLPELSLAQMMELTPTEIAHNVHAHPTLAEVVMEAAHGVEGQAIHM</sequence>
<keyword evidence="10" id="KW-1015">Disulfide bond</keyword>
<feature type="domain" description="Pyridine nucleotide-disulphide oxidoreductase dimerisation" evidence="17">
    <location>
        <begin position="357"/>
        <end position="466"/>
    </location>
</feature>
<comment type="cofactor">
    <cofactor evidence="14 16">
        <name>FAD</name>
        <dbReference type="ChEBI" id="CHEBI:57692"/>
    </cofactor>
    <text evidence="14 16">Binds 1 FAD per subunit.</text>
</comment>
<keyword evidence="8 16" id="KW-0560">Oxidoreductase</keyword>
<proteinExistence type="inferred from homology"/>
<dbReference type="NCBIfam" id="TIGR01350">
    <property type="entry name" value="lipoamide_DH"/>
    <property type="match status" value="1"/>
</dbReference>
<dbReference type="EMBL" id="VYDA01000389">
    <property type="protein sequence ID" value="MYH62208.1"/>
    <property type="molecule type" value="Genomic_DNA"/>
</dbReference>
<dbReference type="PRINTS" id="PR00368">
    <property type="entry name" value="FADPNR"/>
</dbReference>
<evidence type="ECO:0000256" key="6">
    <source>
        <dbReference type="ARBA" id="ARBA00022630"/>
    </source>
</evidence>
<keyword evidence="7 14" id="KW-0274">FAD</keyword>
<dbReference type="PANTHER" id="PTHR22912:SF217">
    <property type="entry name" value="DIHYDROLIPOYL DEHYDROGENASE"/>
    <property type="match status" value="1"/>
</dbReference>
<dbReference type="GO" id="GO:0050660">
    <property type="term" value="F:flavin adenine dinucleotide binding"/>
    <property type="evidence" value="ECO:0007669"/>
    <property type="project" value="InterPro"/>
</dbReference>